<accession>E5B755</accession>
<dbReference type="AlphaFoldDB" id="E5B755"/>
<sequence length="34" mass="3704">MRSKARQHMRLSPPGTRRPLSEPDPGGLAACTTQ</sequence>
<dbReference type="EMBL" id="FR719192">
    <property type="protein sequence ID" value="CBX81308.1"/>
    <property type="molecule type" value="Genomic_DNA"/>
</dbReference>
<evidence type="ECO:0000256" key="1">
    <source>
        <dbReference type="SAM" id="MobiDB-lite"/>
    </source>
</evidence>
<feature type="region of interest" description="Disordered" evidence="1">
    <location>
        <begin position="1"/>
        <end position="34"/>
    </location>
</feature>
<reference evidence="2" key="1">
    <citation type="journal article" date="2011" name="J. Bacteriol.">
        <title>Genome Sequence of an Erwinia amylovora Strain with Pathogenicity Restricted to Rubus Plants.</title>
        <authorList>
            <person name="Powney R."/>
            <person name="Smits T.H."/>
            <person name="Sawbridge T."/>
            <person name="Frey B."/>
            <person name="Blom J."/>
            <person name="Frey J.E."/>
            <person name="Plummer K.M."/>
            <person name="Beer S.V."/>
            <person name="Luck J."/>
            <person name="Duffy B."/>
            <person name="Rodoni B."/>
        </authorList>
    </citation>
    <scope>NUCLEOTIDE SEQUENCE</scope>
    <source>
        <strain evidence="2">ATCC BAA-2158</strain>
    </source>
</reference>
<organism evidence="2">
    <name type="scientific">Erwinia amylovora ATCC BAA-2158</name>
    <dbReference type="NCBI Taxonomy" id="889211"/>
    <lineage>
        <taxon>Bacteria</taxon>
        <taxon>Pseudomonadati</taxon>
        <taxon>Pseudomonadota</taxon>
        <taxon>Gammaproteobacteria</taxon>
        <taxon>Enterobacterales</taxon>
        <taxon>Erwiniaceae</taxon>
        <taxon>Erwinia</taxon>
    </lineage>
</organism>
<gene>
    <name evidence="2" type="ORF">EAIL5_2488</name>
</gene>
<proteinExistence type="predicted"/>
<name>E5B755_ERWAM</name>
<protein>
    <submittedName>
        <fullName evidence="2">Uncharacterized protein</fullName>
    </submittedName>
</protein>
<evidence type="ECO:0000313" key="2">
    <source>
        <dbReference type="EMBL" id="CBX81308.1"/>
    </source>
</evidence>